<dbReference type="NCBIfam" id="TIGR01068">
    <property type="entry name" value="thioredoxin"/>
    <property type="match status" value="1"/>
</dbReference>
<evidence type="ECO:0000259" key="8">
    <source>
        <dbReference type="PROSITE" id="PS51352"/>
    </source>
</evidence>
<keyword evidence="3" id="KW-0479">Metal-binding</keyword>
<proteinExistence type="inferred from homology"/>
<dbReference type="PANTHER" id="PTHR45663">
    <property type="entry name" value="GEO12009P1"/>
    <property type="match status" value="1"/>
</dbReference>
<evidence type="ECO:0000256" key="7">
    <source>
        <dbReference type="NCBIfam" id="TIGR01068"/>
    </source>
</evidence>
<dbReference type="PRINTS" id="PR00421">
    <property type="entry name" value="THIOREDOXIN"/>
</dbReference>
<dbReference type="Pfam" id="PF21352">
    <property type="entry name" value="Zn_ribbon_Thio2"/>
    <property type="match status" value="1"/>
</dbReference>
<feature type="domain" description="Thioredoxin" evidence="8">
    <location>
        <begin position="35"/>
        <end position="145"/>
    </location>
</feature>
<dbReference type="SUPFAM" id="SSF52833">
    <property type="entry name" value="Thioredoxin-like"/>
    <property type="match status" value="1"/>
</dbReference>
<evidence type="ECO:0000256" key="4">
    <source>
        <dbReference type="ARBA" id="ARBA00022982"/>
    </source>
</evidence>
<evidence type="ECO:0000313" key="9">
    <source>
        <dbReference type="EMBL" id="MBE9398868.1"/>
    </source>
</evidence>
<dbReference type="GO" id="GO:0015035">
    <property type="term" value="F:protein-disulfide reductase activity"/>
    <property type="evidence" value="ECO:0007669"/>
    <property type="project" value="UniProtKB-UniRule"/>
</dbReference>
<evidence type="ECO:0000256" key="5">
    <source>
        <dbReference type="ARBA" id="ARBA00023157"/>
    </source>
</evidence>
<dbReference type="NCBIfam" id="NF008229">
    <property type="entry name" value="PRK10996.1"/>
    <property type="match status" value="1"/>
</dbReference>
<keyword evidence="2" id="KW-0813">Transport</keyword>
<comment type="caution">
    <text evidence="9">The sequence shown here is derived from an EMBL/GenBank/DDBJ whole genome shotgun (WGS) entry which is preliminary data.</text>
</comment>
<dbReference type="InterPro" id="IPR013766">
    <property type="entry name" value="Thioredoxin_domain"/>
</dbReference>
<dbReference type="InterPro" id="IPR036249">
    <property type="entry name" value="Thioredoxin-like_sf"/>
</dbReference>
<dbReference type="PROSITE" id="PS00194">
    <property type="entry name" value="THIOREDOXIN_1"/>
    <property type="match status" value="1"/>
</dbReference>
<organism evidence="9 10">
    <name type="scientific">Pontibacterium sinense</name>
    <dbReference type="NCBI Taxonomy" id="2781979"/>
    <lineage>
        <taxon>Bacteria</taxon>
        <taxon>Pseudomonadati</taxon>
        <taxon>Pseudomonadota</taxon>
        <taxon>Gammaproteobacteria</taxon>
        <taxon>Oceanospirillales</taxon>
        <taxon>Oceanospirillaceae</taxon>
        <taxon>Pontibacterium</taxon>
    </lineage>
</organism>
<dbReference type="PANTHER" id="PTHR45663:SF40">
    <property type="entry name" value="THIOREDOXIN 2"/>
    <property type="match status" value="1"/>
</dbReference>
<dbReference type="PROSITE" id="PS51352">
    <property type="entry name" value="THIOREDOXIN_2"/>
    <property type="match status" value="1"/>
</dbReference>
<evidence type="ECO:0000256" key="2">
    <source>
        <dbReference type="ARBA" id="ARBA00022448"/>
    </source>
</evidence>
<dbReference type="Pfam" id="PF00085">
    <property type="entry name" value="Thioredoxin"/>
    <property type="match status" value="1"/>
</dbReference>
<gene>
    <name evidence="9" type="primary">trxC</name>
    <name evidence="9" type="ORF">IOQ59_16530</name>
</gene>
<dbReference type="AlphaFoldDB" id="A0A8J7JZJ1"/>
<keyword evidence="10" id="KW-1185">Reference proteome</keyword>
<sequence>MTMSLNLSCPHCNVTNRIPADRLGDGPKCGKCKQPVFSGKAQELSAANVSSVLNRNDIPVLVDCWATWCGPCQQFAPIFEQAAKEFEPNIRLAKLNTEAEQGIAGQWQIRSIPTLILFRQGKEVARMSGALPLPQLKQWLQQQGVSV</sequence>
<reference evidence="9" key="1">
    <citation type="submission" date="2020-10" db="EMBL/GenBank/DDBJ databases">
        <title>Bacterium isolated from coastal waters sediment.</title>
        <authorList>
            <person name="Chen R.-J."/>
            <person name="Lu D.-C."/>
            <person name="Zhu K.-L."/>
            <person name="Du Z.-J."/>
        </authorList>
    </citation>
    <scope>NUCLEOTIDE SEQUENCE</scope>
    <source>
        <strain evidence="9">N1Y112</strain>
    </source>
</reference>
<dbReference type="Gene3D" id="3.40.30.10">
    <property type="entry name" value="Glutaredoxin"/>
    <property type="match status" value="1"/>
</dbReference>
<accession>A0A8J7JZJ1</accession>
<evidence type="ECO:0000256" key="3">
    <source>
        <dbReference type="ARBA" id="ARBA00022723"/>
    </source>
</evidence>
<keyword evidence="5" id="KW-1015">Disulfide bond</keyword>
<dbReference type="GO" id="GO:0005829">
    <property type="term" value="C:cytosol"/>
    <property type="evidence" value="ECO:0007669"/>
    <property type="project" value="TreeGrafter"/>
</dbReference>
<dbReference type="InterPro" id="IPR049299">
    <property type="entry name" value="Thio2_N"/>
</dbReference>
<comment type="similarity">
    <text evidence="1">Belongs to the thioredoxin family.</text>
</comment>
<name>A0A8J7JZJ1_9GAMM</name>
<evidence type="ECO:0000256" key="1">
    <source>
        <dbReference type="ARBA" id="ARBA00008987"/>
    </source>
</evidence>
<dbReference type="Proteomes" id="UP000640333">
    <property type="component" value="Unassembled WGS sequence"/>
</dbReference>
<keyword evidence="6" id="KW-0676">Redox-active center</keyword>
<dbReference type="EMBL" id="JADEYS010000019">
    <property type="protein sequence ID" value="MBE9398868.1"/>
    <property type="molecule type" value="Genomic_DNA"/>
</dbReference>
<dbReference type="CDD" id="cd02947">
    <property type="entry name" value="TRX_family"/>
    <property type="match status" value="1"/>
</dbReference>
<dbReference type="FunFam" id="3.40.30.10:FF:000001">
    <property type="entry name" value="Thioredoxin"/>
    <property type="match status" value="1"/>
</dbReference>
<keyword evidence="4" id="KW-0249">Electron transport</keyword>
<evidence type="ECO:0000313" key="10">
    <source>
        <dbReference type="Proteomes" id="UP000640333"/>
    </source>
</evidence>
<dbReference type="InterPro" id="IPR017937">
    <property type="entry name" value="Thioredoxin_CS"/>
</dbReference>
<dbReference type="Gene3D" id="2.30.30.380">
    <property type="entry name" value="Zn-finger domain of Sec23/24"/>
    <property type="match status" value="1"/>
</dbReference>
<evidence type="ECO:0000256" key="6">
    <source>
        <dbReference type="ARBA" id="ARBA00023284"/>
    </source>
</evidence>
<dbReference type="GO" id="GO:0046872">
    <property type="term" value="F:metal ion binding"/>
    <property type="evidence" value="ECO:0007669"/>
    <property type="project" value="UniProtKB-KW"/>
</dbReference>
<dbReference type="InterPro" id="IPR005746">
    <property type="entry name" value="Thioredoxin"/>
</dbReference>
<protein>
    <recommendedName>
        <fullName evidence="7">Thioredoxin</fullName>
    </recommendedName>
</protein>